<dbReference type="PATRIC" id="fig|1566026.4.peg.656"/>
<keyword evidence="2" id="KW-1185">Reference proteome</keyword>
<comment type="caution">
    <text evidence="1">The sequence shown here is derived from an EMBL/GenBank/DDBJ whole genome shotgun (WGS) entry which is preliminary data.</text>
</comment>
<accession>A0A0L8AJP7</accession>
<protein>
    <submittedName>
        <fullName evidence="1">Uncharacterized protein</fullName>
    </submittedName>
</protein>
<dbReference type="AlphaFoldDB" id="A0A0L8AJP7"/>
<evidence type="ECO:0000313" key="1">
    <source>
        <dbReference type="EMBL" id="KOF02462.1"/>
    </source>
</evidence>
<evidence type="ECO:0000313" key="2">
    <source>
        <dbReference type="Proteomes" id="UP000036908"/>
    </source>
</evidence>
<gene>
    <name evidence="1" type="ORF">OB69_11830</name>
</gene>
<dbReference type="RefSeq" id="WP_053223946.1">
    <property type="nucleotide sequence ID" value="NZ_JSVA01000012.1"/>
</dbReference>
<sequence>MKAYPHIDLGTGYIQVSRLPFDQALRLREWLPQTSFVRLNLPDQVLEDCIQYSEYEYWFDFQYSGMNELEFEI</sequence>
<reference evidence="2" key="1">
    <citation type="submission" date="2014-11" db="EMBL/GenBank/DDBJ databases">
        <title>Genome sequencing of Roseivirga sp. D-25.</title>
        <authorList>
            <person name="Selvaratnam C."/>
            <person name="Thevarajoo S."/>
            <person name="Goh K.M."/>
            <person name="Eee R."/>
            <person name="Chan K.-G."/>
            <person name="Chong C.S."/>
        </authorList>
    </citation>
    <scope>NUCLEOTIDE SEQUENCE [LARGE SCALE GENOMIC DNA]</scope>
    <source>
        <strain evidence="2">D-25</strain>
    </source>
</reference>
<dbReference type="OrthoDB" id="982438at2"/>
<proteinExistence type="predicted"/>
<organism evidence="1 2">
    <name type="scientific">Roseivirga seohaensis subsp. aquiponti</name>
    <dbReference type="NCBI Taxonomy" id="1566026"/>
    <lineage>
        <taxon>Bacteria</taxon>
        <taxon>Pseudomonadati</taxon>
        <taxon>Bacteroidota</taxon>
        <taxon>Cytophagia</taxon>
        <taxon>Cytophagales</taxon>
        <taxon>Roseivirgaceae</taxon>
        <taxon>Roseivirga</taxon>
    </lineage>
</organism>
<dbReference type="EMBL" id="JSVA01000012">
    <property type="protein sequence ID" value="KOF02462.1"/>
    <property type="molecule type" value="Genomic_DNA"/>
</dbReference>
<name>A0A0L8AJP7_9BACT</name>
<dbReference type="Proteomes" id="UP000036908">
    <property type="component" value="Unassembled WGS sequence"/>
</dbReference>